<dbReference type="Proteomes" id="UP000236161">
    <property type="component" value="Unassembled WGS sequence"/>
</dbReference>
<evidence type="ECO:0000313" key="3">
    <source>
        <dbReference type="Proteomes" id="UP000236161"/>
    </source>
</evidence>
<dbReference type="EMBL" id="KZ451917">
    <property type="protein sequence ID" value="PKA62452.1"/>
    <property type="molecule type" value="Genomic_DNA"/>
</dbReference>
<dbReference type="STRING" id="1088818.A0A2I0B3S9"/>
<accession>A0A2I0B3S9</accession>
<protein>
    <submittedName>
        <fullName evidence="2">Uncharacterized protein</fullName>
    </submittedName>
</protein>
<feature type="chain" id="PRO_5014142897" evidence="1">
    <location>
        <begin position="19"/>
        <end position="198"/>
    </location>
</feature>
<name>A0A2I0B3S9_9ASPA</name>
<organism evidence="2 3">
    <name type="scientific">Apostasia shenzhenica</name>
    <dbReference type="NCBI Taxonomy" id="1088818"/>
    <lineage>
        <taxon>Eukaryota</taxon>
        <taxon>Viridiplantae</taxon>
        <taxon>Streptophyta</taxon>
        <taxon>Embryophyta</taxon>
        <taxon>Tracheophyta</taxon>
        <taxon>Spermatophyta</taxon>
        <taxon>Magnoliopsida</taxon>
        <taxon>Liliopsida</taxon>
        <taxon>Asparagales</taxon>
        <taxon>Orchidaceae</taxon>
        <taxon>Apostasioideae</taxon>
        <taxon>Apostasia</taxon>
    </lineage>
</organism>
<reference evidence="2 3" key="1">
    <citation type="journal article" date="2017" name="Nature">
        <title>The Apostasia genome and the evolution of orchids.</title>
        <authorList>
            <person name="Zhang G.Q."/>
            <person name="Liu K.W."/>
            <person name="Li Z."/>
            <person name="Lohaus R."/>
            <person name="Hsiao Y.Y."/>
            <person name="Niu S.C."/>
            <person name="Wang J.Y."/>
            <person name="Lin Y.C."/>
            <person name="Xu Q."/>
            <person name="Chen L.J."/>
            <person name="Yoshida K."/>
            <person name="Fujiwara S."/>
            <person name="Wang Z.W."/>
            <person name="Zhang Y.Q."/>
            <person name="Mitsuda N."/>
            <person name="Wang M."/>
            <person name="Liu G.H."/>
            <person name="Pecoraro L."/>
            <person name="Huang H.X."/>
            <person name="Xiao X.J."/>
            <person name="Lin M."/>
            <person name="Wu X.Y."/>
            <person name="Wu W.L."/>
            <person name="Chen Y.Y."/>
            <person name="Chang S.B."/>
            <person name="Sakamoto S."/>
            <person name="Ohme-Takagi M."/>
            <person name="Yagi M."/>
            <person name="Zeng S.J."/>
            <person name="Shen C.Y."/>
            <person name="Yeh C.M."/>
            <person name="Luo Y.B."/>
            <person name="Tsai W.C."/>
            <person name="Van de Peer Y."/>
            <person name="Liu Z.J."/>
        </authorList>
    </citation>
    <scope>NUCLEOTIDE SEQUENCE [LARGE SCALE GENOMIC DNA]</scope>
    <source>
        <strain evidence="3">cv. Shenzhen</strain>
        <tissue evidence="2">Stem</tissue>
    </source>
</reference>
<evidence type="ECO:0000313" key="2">
    <source>
        <dbReference type="EMBL" id="PKA62452.1"/>
    </source>
</evidence>
<gene>
    <name evidence="2" type="ORF">AXF42_Ash009338</name>
</gene>
<dbReference type="PANTHER" id="PTHR33168">
    <property type="entry name" value="STRESS INDUCED PROTEIN-RELATED"/>
    <property type="match status" value="1"/>
</dbReference>
<proteinExistence type="predicted"/>
<keyword evidence="1" id="KW-0732">Signal</keyword>
<feature type="signal peptide" evidence="1">
    <location>
        <begin position="1"/>
        <end position="18"/>
    </location>
</feature>
<dbReference type="OrthoDB" id="657187at2759"/>
<sequence length="198" mass="22435">MLMISNTILCSLFRSVCTSVMMLKLSTRQIRLSSMKSTIPRVNLQAIKRQSPPVLKIHFPLSSENLILRSEMEFRHRYEEPLPSSLSGRRKTRSTICSSCCFRGLESVEGRPSVRAWIRSKASDFPEIKSRCKGLLASIGKPSRRNCGEFRYDPLSYALNFDQGGEDDAVSWEEFRSRNFSSRLPASPPQPAVGIVCR</sequence>
<keyword evidence="3" id="KW-1185">Reference proteome</keyword>
<dbReference type="AlphaFoldDB" id="A0A2I0B3S9"/>
<evidence type="ECO:0000256" key="1">
    <source>
        <dbReference type="SAM" id="SignalP"/>
    </source>
</evidence>